<protein>
    <submittedName>
        <fullName evidence="2">Uncharacterized protein</fullName>
    </submittedName>
</protein>
<evidence type="ECO:0000313" key="2">
    <source>
        <dbReference type="EMBL" id="TRY79293.1"/>
    </source>
</evidence>
<dbReference type="AlphaFoldDB" id="A0A553PNN4"/>
<feature type="signal peptide" evidence="1">
    <location>
        <begin position="1"/>
        <end position="21"/>
    </location>
</feature>
<dbReference type="SUPFAM" id="SSF57302">
    <property type="entry name" value="Snake toxin-like"/>
    <property type="match status" value="1"/>
</dbReference>
<comment type="caution">
    <text evidence="2">The sequence shown here is derived from an EMBL/GenBank/DDBJ whole genome shotgun (WGS) entry which is preliminary data.</text>
</comment>
<proteinExistence type="predicted"/>
<keyword evidence="3" id="KW-1185">Reference proteome</keyword>
<name>A0A553PNN4_TIGCA</name>
<dbReference type="GO" id="GO:0032222">
    <property type="term" value="P:regulation of synaptic transmission, cholinergic"/>
    <property type="evidence" value="ECO:0007669"/>
    <property type="project" value="InterPro"/>
</dbReference>
<dbReference type="InterPro" id="IPR045860">
    <property type="entry name" value="Snake_toxin-like_sf"/>
</dbReference>
<evidence type="ECO:0000313" key="3">
    <source>
        <dbReference type="Proteomes" id="UP000318571"/>
    </source>
</evidence>
<evidence type="ECO:0000256" key="1">
    <source>
        <dbReference type="SAM" id="SignalP"/>
    </source>
</evidence>
<gene>
    <name evidence="2" type="ORF">TCAL_08840</name>
</gene>
<sequence>MSIQKPCVALLLIGTIYSVNTLECYRGFGIVGQESQQIEHCRPGTDYCFREYEQSRSLGGQIKLGCFSGIAPIHTGMMDDGCTTVDRDGARITTCYCAYDYCNSATSISSLGPLMALCTLLLSYML</sequence>
<dbReference type="EMBL" id="VCGU01000002">
    <property type="protein sequence ID" value="TRY79293.1"/>
    <property type="molecule type" value="Genomic_DNA"/>
</dbReference>
<dbReference type="GO" id="GO:0030431">
    <property type="term" value="P:sleep"/>
    <property type="evidence" value="ECO:0007669"/>
    <property type="project" value="InterPro"/>
</dbReference>
<accession>A0A553PNN4</accession>
<organism evidence="2 3">
    <name type="scientific">Tigriopus californicus</name>
    <name type="common">Marine copepod</name>
    <dbReference type="NCBI Taxonomy" id="6832"/>
    <lineage>
        <taxon>Eukaryota</taxon>
        <taxon>Metazoa</taxon>
        <taxon>Ecdysozoa</taxon>
        <taxon>Arthropoda</taxon>
        <taxon>Crustacea</taxon>
        <taxon>Multicrustacea</taxon>
        <taxon>Hexanauplia</taxon>
        <taxon>Copepoda</taxon>
        <taxon>Harpacticoida</taxon>
        <taxon>Harpacticidae</taxon>
        <taxon>Tigriopus</taxon>
    </lineage>
</organism>
<reference evidence="2 3" key="1">
    <citation type="journal article" date="2018" name="Nat. Ecol. Evol.">
        <title>Genomic signatures of mitonuclear coevolution across populations of Tigriopus californicus.</title>
        <authorList>
            <person name="Barreto F.S."/>
            <person name="Watson E.T."/>
            <person name="Lima T.G."/>
            <person name="Willett C.S."/>
            <person name="Edmands S."/>
            <person name="Li W."/>
            <person name="Burton R.S."/>
        </authorList>
    </citation>
    <scope>NUCLEOTIDE SEQUENCE [LARGE SCALE GENOMIC DNA]</scope>
    <source>
        <strain evidence="2 3">San Diego</strain>
    </source>
</reference>
<keyword evidence="1" id="KW-0732">Signal</keyword>
<feature type="chain" id="PRO_5021760002" evidence="1">
    <location>
        <begin position="22"/>
        <end position="126"/>
    </location>
</feature>
<dbReference type="Proteomes" id="UP000318571">
    <property type="component" value="Chromosome 6"/>
</dbReference>